<keyword evidence="1" id="KW-0472">Membrane</keyword>
<proteinExistence type="predicted"/>
<protein>
    <submittedName>
        <fullName evidence="2">Uncharacterized protein</fullName>
    </submittedName>
</protein>
<organism evidence="2 3">
    <name type="scientific">Paenibacillus aurantius</name>
    <dbReference type="NCBI Taxonomy" id="2918900"/>
    <lineage>
        <taxon>Bacteria</taxon>
        <taxon>Bacillati</taxon>
        <taxon>Bacillota</taxon>
        <taxon>Bacilli</taxon>
        <taxon>Bacillales</taxon>
        <taxon>Paenibacillaceae</taxon>
        <taxon>Paenibacillus</taxon>
    </lineage>
</organism>
<accession>A0AA96REB8</accession>
<dbReference type="AlphaFoldDB" id="A0AA96REB8"/>
<gene>
    <name evidence="2" type="ORF">MJA45_22330</name>
</gene>
<dbReference type="KEGG" id="paun:MJA45_22330"/>
<evidence type="ECO:0000313" key="3">
    <source>
        <dbReference type="Proteomes" id="UP001305702"/>
    </source>
</evidence>
<dbReference type="RefSeq" id="WP_315604105.1">
    <property type="nucleotide sequence ID" value="NZ_CP130318.1"/>
</dbReference>
<keyword evidence="1" id="KW-1133">Transmembrane helix</keyword>
<name>A0AA96REB8_9BACL</name>
<keyword evidence="3" id="KW-1185">Reference proteome</keyword>
<reference evidence="2 3" key="1">
    <citation type="submission" date="2022-02" db="EMBL/GenBank/DDBJ databases">
        <title>Paenibacillus sp. MBLB1776 Whole Genome Shotgun Sequencing.</title>
        <authorList>
            <person name="Hwang C.Y."/>
            <person name="Cho E.-S."/>
            <person name="Seo M.-J."/>
        </authorList>
    </citation>
    <scope>NUCLEOTIDE SEQUENCE [LARGE SCALE GENOMIC DNA]</scope>
    <source>
        <strain evidence="2 3">MBLB1776</strain>
    </source>
</reference>
<feature type="transmembrane region" description="Helical" evidence="1">
    <location>
        <begin position="7"/>
        <end position="24"/>
    </location>
</feature>
<feature type="transmembrane region" description="Helical" evidence="1">
    <location>
        <begin position="30"/>
        <end position="47"/>
    </location>
</feature>
<keyword evidence="1" id="KW-0812">Transmembrane</keyword>
<evidence type="ECO:0000256" key="1">
    <source>
        <dbReference type="SAM" id="Phobius"/>
    </source>
</evidence>
<sequence length="183" mass="20269">MKNKNVWLLVCGIILFGLLIAVAILQQSAYLLYAASVVPILIVPLMPDIRSNQWLKQGASGVQAYTSIHDSPEADLMVVRFPKGSIRWKRHILYVPIPAAHERESAEGGDADATTITALAYDLVVPKRRKNYIGIRLPNVIQRSVGFPFPLTEVNRIVIRMEDVRHAHAAPSRPASSGRNLQA</sequence>
<dbReference type="Proteomes" id="UP001305702">
    <property type="component" value="Chromosome"/>
</dbReference>
<evidence type="ECO:0000313" key="2">
    <source>
        <dbReference type="EMBL" id="WNQ10331.1"/>
    </source>
</evidence>
<dbReference type="EMBL" id="CP130318">
    <property type="protein sequence ID" value="WNQ10331.1"/>
    <property type="molecule type" value="Genomic_DNA"/>
</dbReference>